<dbReference type="SUPFAM" id="SSF56059">
    <property type="entry name" value="Glutathione synthetase ATP-binding domain-like"/>
    <property type="match status" value="1"/>
</dbReference>
<evidence type="ECO:0000256" key="7">
    <source>
        <dbReference type="ARBA" id="ARBA00022777"/>
    </source>
</evidence>
<evidence type="ECO:0000256" key="4">
    <source>
        <dbReference type="ARBA" id="ARBA00022679"/>
    </source>
</evidence>
<organism evidence="11 12">
    <name type="scientific">Ciona savignyi</name>
    <name type="common">Pacific transparent sea squirt</name>
    <dbReference type="NCBI Taxonomy" id="51511"/>
    <lineage>
        <taxon>Eukaryota</taxon>
        <taxon>Metazoa</taxon>
        <taxon>Chordata</taxon>
        <taxon>Tunicata</taxon>
        <taxon>Ascidiacea</taxon>
        <taxon>Phlebobranchia</taxon>
        <taxon>Cionidae</taxon>
        <taxon>Ciona</taxon>
    </lineage>
</organism>
<evidence type="ECO:0000256" key="6">
    <source>
        <dbReference type="ARBA" id="ARBA00022741"/>
    </source>
</evidence>
<keyword evidence="12" id="KW-1185">Reference proteome</keyword>
<dbReference type="GO" id="GO:0052726">
    <property type="term" value="F:inositol-1,3,4-trisphosphate 5-kinase activity"/>
    <property type="evidence" value="ECO:0007669"/>
    <property type="project" value="InterPro"/>
</dbReference>
<dbReference type="GeneTree" id="ENSGT00390000001278"/>
<dbReference type="InParanoid" id="H2Z1J8"/>
<dbReference type="GO" id="GO:0032957">
    <property type="term" value="P:inositol trisphosphate metabolic process"/>
    <property type="evidence" value="ECO:0007669"/>
    <property type="project" value="InterPro"/>
</dbReference>
<name>H2Z1J8_CIOSA</name>
<evidence type="ECO:0000256" key="5">
    <source>
        <dbReference type="ARBA" id="ARBA00022723"/>
    </source>
</evidence>
<evidence type="ECO:0000256" key="9">
    <source>
        <dbReference type="ARBA" id="ARBA00022842"/>
    </source>
</evidence>
<keyword evidence="5" id="KW-0479">Metal-binding</keyword>
<dbReference type="InterPro" id="IPR040464">
    <property type="entry name" value="InsP(3)kin_ATP-grasp"/>
</dbReference>
<dbReference type="AlphaFoldDB" id="H2Z1J8"/>
<evidence type="ECO:0000259" key="10">
    <source>
        <dbReference type="Pfam" id="PF05770"/>
    </source>
</evidence>
<reference evidence="11" key="2">
    <citation type="submission" date="2025-08" db="UniProtKB">
        <authorList>
            <consortium name="Ensembl"/>
        </authorList>
    </citation>
    <scope>IDENTIFICATION</scope>
</reference>
<proteinExistence type="inferred from homology"/>
<dbReference type="eggNOG" id="ENOG502QQS1">
    <property type="taxonomic scope" value="Eukaryota"/>
</dbReference>
<dbReference type="GO" id="GO:0000287">
    <property type="term" value="F:magnesium ion binding"/>
    <property type="evidence" value="ECO:0007669"/>
    <property type="project" value="InterPro"/>
</dbReference>
<dbReference type="GO" id="GO:0052725">
    <property type="term" value="F:inositol-1,3,4-trisphosphate 6-kinase activity"/>
    <property type="evidence" value="ECO:0007669"/>
    <property type="project" value="InterPro"/>
</dbReference>
<dbReference type="GO" id="GO:0005524">
    <property type="term" value="F:ATP binding"/>
    <property type="evidence" value="ECO:0007669"/>
    <property type="project" value="UniProtKB-KW"/>
</dbReference>
<dbReference type="Gene3D" id="3.30.470.20">
    <property type="entry name" value="ATP-grasp fold, B domain"/>
    <property type="match status" value="1"/>
</dbReference>
<dbReference type="PANTHER" id="PTHR14217:SF1">
    <property type="entry name" value="INOSITOL-TETRAKISPHOSPHATE 1-KINASE"/>
    <property type="match status" value="1"/>
</dbReference>
<keyword evidence="6" id="KW-0547">Nucleotide-binding</keyword>
<dbReference type="HOGENOM" id="CLU_041857_3_0_1"/>
<reference evidence="11" key="3">
    <citation type="submission" date="2025-09" db="UniProtKB">
        <authorList>
            <consortium name="Ensembl"/>
        </authorList>
    </citation>
    <scope>IDENTIFICATION</scope>
</reference>
<feature type="domain" description="Inositol 1,3,4-trisphosphate 5/6-kinase ATP-grasp" evidence="10">
    <location>
        <begin position="3"/>
        <end position="174"/>
    </location>
</feature>
<evidence type="ECO:0000313" key="11">
    <source>
        <dbReference type="Ensembl" id="ENSCSAVP00000011460.1"/>
    </source>
</evidence>
<evidence type="ECO:0000256" key="3">
    <source>
        <dbReference type="ARBA" id="ARBA00012017"/>
    </source>
</evidence>
<dbReference type="GO" id="GO:0005737">
    <property type="term" value="C:cytoplasm"/>
    <property type="evidence" value="ECO:0007669"/>
    <property type="project" value="TreeGrafter"/>
</dbReference>
<evidence type="ECO:0000256" key="8">
    <source>
        <dbReference type="ARBA" id="ARBA00022840"/>
    </source>
</evidence>
<dbReference type="Pfam" id="PF05770">
    <property type="entry name" value="Ins134_P3_kin"/>
    <property type="match status" value="1"/>
</dbReference>
<sequence>MAANVNFPFICKKNIAHGLESHKMSIIFNEEGLADVQTPCVAQTFINHGALLYKIYAIGTKFHIVKRPSLRNFADSKWSEESTIFFNSHNISSGDCTPNALSTLDVDDDQPQQINESLVQDLAKHLHIDINMSLYGADIIICTKTGRHYIIDVNVFPSYDGVEDYLQQLADHVLFKISLQ</sequence>
<dbReference type="EC" id="2.7.1.159" evidence="3"/>
<accession>H2Z1J8</accession>
<dbReference type="Ensembl" id="ENSCSAVT00000011593.1">
    <property type="protein sequence ID" value="ENSCSAVP00000011460.1"/>
    <property type="gene ID" value="ENSCSAVG00000006715.1"/>
</dbReference>
<protein>
    <recommendedName>
        <fullName evidence="3">inositol-1,3,4-trisphosphate 5/6-kinase</fullName>
        <ecNumber evidence="3">2.7.1.159</ecNumber>
    </recommendedName>
</protein>
<dbReference type="STRING" id="51511.ENSCSAVP00000011460"/>
<evidence type="ECO:0000256" key="1">
    <source>
        <dbReference type="ARBA" id="ARBA00001946"/>
    </source>
</evidence>
<keyword evidence="9" id="KW-0460">Magnesium</keyword>
<keyword evidence="8" id="KW-0067">ATP-binding</keyword>
<dbReference type="PANTHER" id="PTHR14217">
    <property type="entry name" value="INOSITOL-TETRAKISPHOSPHATE 1-KINASE"/>
    <property type="match status" value="1"/>
</dbReference>
<evidence type="ECO:0000313" key="12">
    <source>
        <dbReference type="Proteomes" id="UP000007875"/>
    </source>
</evidence>
<dbReference type="GO" id="GO:0047325">
    <property type="term" value="F:inositol-3,4,5,6-tetrakisphosphate 1-kinase activity"/>
    <property type="evidence" value="ECO:0007669"/>
    <property type="project" value="InterPro"/>
</dbReference>
<dbReference type="Proteomes" id="UP000007875">
    <property type="component" value="Unassembled WGS sequence"/>
</dbReference>
<dbReference type="OMA" id="HNIAHEM"/>
<keyword evidence="7" id="KW-0418">Kinase</keyword>
<dbReference type="InterPro" id="IPR008656">
    <property type="entry name" value="Inositol_tetrakis-P_1-kinase"/>
</dbReference>
<evidence type="ECO:0000256" key="2">
    <source>
        <dbReference type="ARBA" id="ARBA00009601"/>
    </source>
</evidence>
<keyword evidence="4" id="KW-0808">Transferase</keyword>
<comment type="similarity">
    <text evidence="2">Belongs to the ITPK1 family.</text>
</comment>
<reference evidence="12" key="1">
    <citation type="submission" date="2003-08" db="EMBL/GenBank/DDBJ databases">
        <authorList>
            <person name="Birren B."/>
            <person name="Nusbaum C."/>
            <person name="Abebe A."/>
            <person name="Abouelleil A."/>
            <person name="Adekoya E."/>
            <person name="Ait-zahra M."/>
            <person name="Allen N."/>
            <person name="Allen T."/>
            <person name="An P."/>
            <person name="Anderson M."/>
            <person name="Anderson S."/>
            <person name="Arachchi H."/>
            <person name="Armbruster J."/>
            <person name="Bachantsang P."/>
            <person name="Baldwin J."/>
            <person name="Barry A."/>
            <person name="Bayul T."/>
            <person name="Blitshsteyn B."/>
            <person name="Bloom T."/>
            <person name="Blye J."/>
            <person name="Boguslavskiy L."/>
            <person name="Borowsky M."/>
            <person name="Boukhgalter B."/>
            <person name="Brunache A."/>
            <person name="Butler J."/>
            <person name="Calixte N."/>
            <person name="Calvo S."/>
            <person name="Camarata J."/>
            <person name="Campo K."/>
            <person name="Chang J."/>
            <person name="Cheshatsang Y."/>
            <person name="Citroen M."/>
            <person name="Collymore A."/>
            <person name="Considine T."/>
            <person name="Cook A."/>
            <person name="Cooke P."/>
            <person name="Corum B."/>
            <person name="Cuomo C."/>
            <person name="David R."/>
            <person name="Dawoe T."/>
            <person name="Degray S."/>
            <person name="Dodge S."/>
            <person name="Dooley K."/>
            <person name="Dorje P."/>
            <person name="Dorjee K."/>
            <person name="Dorris L."/>
            <person name="Duffey N."/>
            <person name="Dupes A."/>
            <person name="Elkins T."/>
            <person name="Engels R."/>
            <person name="Erickson J."/>
            <person name="Farina A."/>
            <person name="Faro S."/>
            <person name="Ferreira P."/>
            <person name="Fischer H."/>
            <person name="Fitzgerald M."/>
            <person name="Foley K."/>
            <person name="Gage D."/>
            <person name="Galagan J."/>
            <person name="Gearin G."/>
            <person name="Gnerre S."/>
            <person name="Gnirke A."/>
            <person name="Goyette A."/>
            <person name="Graham J."/>
            <person name="Grandbois E."/>
            <person name="Gyaltsen K."/>
            <person name="Hafez N."/>
            <person name="Hagopian D."/>
            <person name="Hagos B."/>
            <person name="Hall J."/>
            <person name="Hatcher B."/>
            <person name="Heller A."/>
            <person name="Higgins H."/>
            <person name="Honan T."/>
            <person name="Horn A."/>
            <person name="Houde N."/>
            <person name="Hughes L."/>
            <person name="Hulme W."/>
            <person name="Husby E."/>
            <person name="Iliev I."/>
            <person name="Jaffe D."/>
            <person name="Jones C."/>
            <person name="Kamal M."/>
            <person name="Kamat A."/>
            <person name="Kamvysselis M."/>
            <person name="Karlsson E."/>
            <person name="Kells C."/>
            <person name="Kieu A."/>
            <person name="Kisner P."/>
            <person name="Kodira C."/>
            <person name="Kulbokas E."/>
            <person name="Labutti K."/>
            <person name="Lama D."/>
            <person name="Landers T."/>
            <person name="Leger J."/>
            <person name="Levine S."/>
            <person name="Lewis D."/>
            <person name="Lewis T."/>
            <person name="Lindblad-toh K."/>
            <person name="Liu X."/>
            <person name="Lokyitsang T."/>
            <person name="Lokyitsang Y."/>
            <person name="Lucien O."/>
            <person name="Lui A."/>
            <person name="Ma L.J."/>
            <person name="Mabbitt R."/>
            <person name="Macdonald J."/>
            <person name="Maclean C."/>
            <person name="Major J."/>
            <person name="Manning J."/>
            <person name="Marabella R."/>
            <person name="Maru K."/>
            <person name="Matthews C."/>
            <person name="Mauceli E."/>
            <person name="Mccarthy M."/>
            <person name="Mcdonough S."/>
            <person name="Mcghee T."/>
            <person name="Meldrim J."/>
            <person name="Meneus L."/>
            <person name="Mesirov J."/>
            <person name="Mihalev A."/>
            <person name="Mihova T."/>
            <person name="Mikkelsen T."/>
            <person name="Mlenga V."/>
            <person name="Moru K."/>
            <person name="Mozes J."/>
            <person name="Mulrain L."/>
            <person name="Munson G."/>
            <person name="Naylor J."/>
            <person name="Newes C."/>
            <person name="Nguyen C."/>
            <person name="Nguyen N."/>
            <person name="Nguyen T."/>
            <person name="Nicol R."/>
            <person name="Nielsen C."/>
            <person name="Nizzari M."/>
            <person name="Norbu C."/>
            <person name="Norbu N."/>
            <person name="O'donnell P."/>
            <person name="Okoawo O."/>
            <person name="O'leary S."/>
            <person name="Omotosho B."/>
            <person name="O'neill K."/>
            <person name="Osman S."/>
            <person name="Parker S."/>
            <person name="Perrin D."/>
            <person name="Phunkhang P."/>
            <person name="Piqani B."/>
            <person name="Purcell S."/>
            <person name="Rachupka T."/>
            <person name="Ramasamy U."/>
            <person name="Rameau R."/>
            <person name="Ray V."/>
            <person name="Raymond C."/>
            <person name="Retta R."/>
            <person name="Richardson S."/>
            <person name="Rise C."/>
            <person name="Rodriguez J."/>
            <person name="Rogers J."/>
            <person name="Rogov P."/>
            <person name="Rutman M."/>
            <person name="Schupbach R."/>
            <person name="Seaman C."/>
            <person name="Settipalli S."/>
            <person name="Sharpe T."/>
            <person name="Sheridan J."/>
            <person name="Sherpa N."/>
            <person name="Shi J."/>
            <person name="Smirnov S."/>
            <person name="Smith C."/>
            <person name="Sougnez C."/>
            <person name="Spencer B."/>
            <person name="Stalker J."/>
            <person name="Stange-thomann N."/>
            <person name="Stavropoulos S."/>
            <person name="Stetson K."/>
            <person name="Stone C."/>
            <person name="Stone S."/>
            <person name="Stubbs M."/>
            <person name="Talamas J."/>
            <person name="Tchuinga P."/>
            <person name="Tenzing P."/>
            <person name="Tesfaye S."/>
            <person name="Theodore J."/>
            <person name="Thoulutsang Y."/>
            <person name="Topham K."/>
            <person name="Towey S."/>
            <person name="Tsamla T."/>
            <person name="Tsomo N."/>
            <person name="Vallee D."/>
            <person name="Vassiliev H."/>
            <person name="Venkataraman V."/>
            <person name="Vinson J."/>
            <person name="Vo A."/>
            <person name="Wade C."/>
            <person name="Wang S."/>
            <person name="Wangchuk T."/>
            <person name="Wangdi T."/>
            <person name="Whittaker C."/>
            <person name="Wilkinson J."/>
            <person name="Wu Y."/>
            <person name="Wyman D."/>
            <person name="Yadav S."/>
            <person name="Yang S."/>
            <person name="Yang X."/>
            <person name="Yeager S."/>
            <person name="Yee E."/>
            <person name="Young G."/>
            <person name="Zainoun J."/>
            <person name="Zembeck L."/>
            <person name="Zimmer A."/>
            <person name="Zody M."/>
            <person name="Lander E."/>
        </authorList>
    </citation>
    <scope>NUCLEOTIDE SEQUENCE [LARGE SCALE GENOMIC DNA]</scope>
</reference>
<comment type="cofactor">
    <cofactor evidence="1">
        <name>Mg(2+)</name>
        <dbReference type="ChEBI" id="CHEBI:18420"/>
    </cofactor>
</comment>